<accession>A0AAD9TIU3</accession>
<protein>
    <recommendedName>
        <fullName evidence="3">Endonuclease/exonuclease/phosphatase domain-containing protein</fullName>
    </recommendedName>
</protein>
<keyword evidence="2" id="KW-1185">Reference proteome</keyword>
<evidence type="ECO:0008006" key="3">
    <source>
        <dbReference type="Google" id="ProtNLM"/>
    </source>
</evidence>
<reference evidence="1" key="1">
    <citation type="journal article" date="2023" name="Plant J.">
        <title>Genome sequences and population genomics provide insights into the demographic history, inbreeding, and mutation load of two 'living fossil' tree species of Dipteronia.</title>
        <authorList>
            <person name="Feng Y."/>
            <person name="Comes H.P."/>
            <person name="Chen J."/>
            <person name="Zhu S."/>
            <person name="Lu R."/>
            <person name="Zhang X."/>
            <person name="Li P."/>
            <person name="Qiu J."/>
            <person name="Olsen K.M."/>
            <person name="Qiu Y."/>
        </authorList>
    </citation>
    <scope>NUCLEOTIDE SEQUENCE</scope>
    <source>
        <strain evidence="1">KIB01</strain>
    </source>
</reference>
<dbReference type="EMBL" id="JANJYI010000009">
    <property type="protein sequence ID" value="KAK2636582.1"/>
    <property type="molecule type" value="Genomic_DNA"/>
</dbReference>
<dbReference type="PANTHER" id="PTHR33710">
    <property type="entry name" value="BNAC02G09200D PROTEIN"/>
    <property type="match status" value="1"/>
</dbReference>
<dbReference type="PANTHER" id="PTHR33710:SF71">
    <property type="entry name" value="ENDONUCLEASE_EXONUCLEASE_PHOSPHATASE DOMAIN-CONTAINING PROTEIN"/>
    <property type="match status" value="1"/>
</dbReference>
<dbReference type="Proteomes" id="UP001280121">
    <property type="component" value="Unassembled WGS sequence"/>
</dbReference>
<organism evidence="1 2">
    <name type="scientific">Dipteronia dyeriana</name>
    <dbReference type="NCBI Taxonomy" id="168575"/>
    <lineage>
        <taxon>Eukaryota</taxon>
        <taxon>Viridiplantae</taxon>
        <taxon>Streptophyta</taxon>
        <taxon>Embryophyta</taxon>
        <taxon>Tracheophyta</taxon>
        <taxon>Spermatophyta</taxon>
        <taxon>Magnoliopsida</taxon>
        <taxon>eudicotyledons</taxon>
        <taxon>Gunneridae</taxon>
        <taxon>Pentapetalae</taxon>
        <taxon>rosids</taxon>
        <taxon>malvids</taxon>
        <taxon>Sapindales</taxon>
        <taxon>Sapindaceae</taxon>
        <taxon>Hippocastanoideae</taxon>
        <taxon>Acereae</taxon>
        <taxon>Dipteronia</taxon>
    </lineage>
</organism>
<dbReference type="SUPFAM" id="SSF56219">
    <property type="entry name" value="DNase I-like"/>
    <property type="match status" value="1"/>
</dbReference>
<evidence type="ECO:0000313" key="2">
    <source>
        <dbReference type="Proteomes" id="UP001280121"/>
    </source>
</evidence>
<sequence>MHVGAMRDSRDQTTGKCIDSEIIEDCVLKDPISNLELVPPKRDFGKQPNCDMEGVGKLGVSFTNEVIGPMGLENGGLNLYMMDGPKTERWQEPIMLESTDILYIVEFEERLRSILFLMEPKAMHSLMELYQVRLGFSSKLVVDKRHHAWTLLHRLRDFSVLPWLCIGDFNEILSELEKKEGSTYPRFLMENFHDELDFCELTDTGFIGPHFTWSNKRDSGLVQERLDTGVSGFCWSQLFPFSSIENLDFWSSDHRALLVTIGDETDMLGVGLRIQRCARKLSNWNQVNQRALRQDIELKKKKLVEVSKDLRQRSWKRD</sequence>
<dbReference type="InterPro" id="IPR036691">
    <property type="entry name" value="Endo/exonu/phosph_ase_sf"/>
</dbReference>
<evidence type="ECO:0000313" key="1">
    <source>
        <dbReference type="EMBL" id="KAK2636582.1"/>
    </source>
</evidence>
<dbReference type="AlphaFoldDB" id="A0AAD9TIU3"/>
<proteinExistence type="predicted"/>
<gene>
    <name evidence="1" type="ORF">Ddye_031374</name>
</gene>
<comment type="caution">
    <text evidence="1">The sequence shown here is derived from an EMBL/GenBank/DDBJ whole genome shotgun (WGS) entry which is preliminary data.</text>
</comment>
<dbReference type="Gene3D" id="3.60.10.10">
    <property type="entry name" value="Endonuclease/exonuclease/phosphatase"/>
    <property type="match status" value="1"/>
</dbReference>
<name>A0AAD9TIU3_9ROSI</name>